<keyword evidence="3 14" id="KW-0813">Transport</keyword>
<evidence type="ECO:0000256" key="11">
    <source>
        <dbReference type="ARBA" id="ARBA00023136"/>
    </source>
</evidence>
<evidence type="ECO:0000256" key="1">
    <source>
        <dbReference type="ARBA" id="ARBA00004571"/>
    </source>
</evidence>
<evidence type="ECO:0000256" key="12">
    <source>
        <dbReference type="ARBA" id="ARBA00023170"/>
    </source>
</evidence>
<evidence type="ECO:0000256" key="14">
    <source>
        <dbReference type="PROSITE-ProRule" id="PRU01360"/>
    </source>
</evidence>
<dbReference type="EMBL" id="FOBB01000007">
    <property type="protein sequence ID" value="SEM98293.1"/>
    <property type="molecule type" value="Genomic_DNA"/>
</dbReference>
<dbReference type="Gene3D" id="2.170.130.10">
    <property type="entry name" value="TonB-dependent receptor, plug domain"/>
    <property type="match status" value="1"/>
</dbReference>
<evidence type="ECO:0000256" key="8">
    <source>
        <dbReference type="ARBA" id="ARBA00023004"/>
    </source>
</evidence>
<dbReference type="InterPro" id="IPR036942">
    <property type="entry name" value="Beta-barrel_TonB_sf"/>
</dbReference>
<evidence type="ECO:0000313" key="19">
    <source>
        <dbReference type="Proteomes" id="UP000198984"/>
    </source>
</evidence>
<keyword evidence="19" id="KW-1185">Reference proteome</keyword>
<evidence type="ECO:0000259" key="17">
    <source>
        <dbReference type="Pfam" id="PF07715"/>
    </source>
</evidence>
<dbReference type="NCBIfam" id="TIGR01783">
    <property type="entry name" value="TonB-siderophor"/>
    <property type="match status" value="1"/>
</dbReference>
<evidence type="ECO:0000256" key="10">
    <source>
        <dbReference type="ARBA" id="ARBA00023077"/>
    </source>
</evidence>
<dbReference type="InterPro" id="IPR039426">
    <property type="entry name" value="TonB-dep_rcpt-like"/>
</dbReference>
<evidence type="ECO:0000259" key="16">
    <source>
        <dbReference type="Pfam" id="PF00593"/>
    </source>
</evidence>
<feature type="domain" description="TonB-dependent receptor plug" evidence="17">
    <location>
        <begin position="186"/>
        <end position="284"/>
    </location>
</feature>
<dbReference type="PANTHER" id="PTHR32552:SF68">
    <property type="entry name" value="FERRICHROME OUTER MEMBRANE TRANSPORTER_PHAGE RECEPTOR"/>
    <property type="match status" value="1"/>
</dbReference>
<sequence length="894" mass="98896">MALLKDLGFGGIANLRFIDFSVLRKQFSRLEFQQIFRGRSFAAKTSILYHMPISTNRQLLTAVFILLSLNVLAQTSIKGVVRDLNNTPVQKVSVILLNKQHSTTTDTTGAFLFSDLPAGKYTIRFTHTGFAADQKTLTLNQGETRVVDLVLVPSTEQLQTVEITGRKEAGYKNTNSFIGSKTATPLKEVPQAISYVTKELMQDQSAVRVGDVVKNFSGVNQFTFYDDLTVRGFRINGGSTTQLLNGMRTFTGFWKQPMVNYLERVEVIKGPASALFGNASPGGTVNRVTKKPLEESRKSLSFTTGSFNTTRALADFTGPLNDQKTILYRLNLGYENAQSFRDLQFDKNIVIAPSISFLPTSRTRLNFDAVYNKSNSRLDRGQSVFNGTDQKALYTTPTSLALNAVNDHLDEENFTVMTSLTHQFSNKLAFNLSYLRTGYIQDLVENRSANSYAVDSSGKPIGNLVARQAFIRQSKQFSDNVSAYLTYDLNTGKLAHKLLLGYDYAQSTLPPGSSQQTANGYLKKDGTAGAYNAKKKDDYVFYNYKVTDTHGKPIRNSAGTADSVRYIPKPNVPSYDLILRNNQLEDMTKYIFTTAANSATVPVFGGLSGFYAQDQVKLGPVQVLLGVRYELYTDKANYKTDSVRNVRQHAFLPRIGVVYTLTHNVNIYGIYTEGYNPQDPAVQANRLTGGPFDPITSNLVEGGLKTEWLSGRLTANLAVYRIRQKGTLYNASDANNPDLMIQVGEEEAKGVELDVTGQIAPNWDVVVTYAYNDAKITSSGKTDADLVGVQKPNAPKQQGNVWTKYTIPAGPAKGFGIGAGANFVTERNVSLSKTQNLPGYALLNAALYYKVNKVQVQFNLNNIGNKVYWVGGYDYLRLFPGAPRNWQATVSYTF</sequence>
<dbReference type="CDD" id="cd01347">
    <property type="entry name" value="ligand_gated_channel"/>
    <property type="match status" value="1"/>
</dbReference>
<evidence type="ECO:0000256" key="3">
    <source>
        <dbReference type="ARBA" id="ARBA00022448"/>
    </source>
</evidence>
<keyword evidence="4 14" id="KW-1134">Transmembrane beta strand</keyword>
<evidence type="ECO:0000313" key="18">
    <source>
        <dbReference type="EMBL" id="SEM98293.1"/>
    </source>
</evidence>
<dbReference type="PROSITE" id="PS52016">
    <property type="entry name" value="TONB_DEPENDENT_REC_3"/>
    <property type="match status" value="1"/>
</dbReference>
<dbReference type="GO" id="GO:0015344">
    <property type="term" value="F:siderophore uptake transmembrane transporter activity"/>
    <property type="evidence" value="ECO:0007669"/>
    <property type="project" value="TreeGrafter"/>
</dbReference>
<keyword evidence="12" id="KW-0675">Receptor</keyword>
<proteinExistence type="inferred from homology"/>
<protein>
    <submittedName>
        <fullName evidence="18">Iron complex outermembrane recepter protein</fullName>
    </submittedName>
</protein>
<evidence type="ECO:0000256" key="2">
    <source>
        <dbReference type="ARBA" id="ARBA00009810"/>
    </source>
</evidence>
<evidence type="ECO:0000256" key="15">
    <source>
        <dbReference type="RuleBase" id="RU003357"/>
    </source>
</evidence>
<accession>A0A1H8CT24</accession>
<comment type="subcellular location">
    <subcellularLocation>
        <location evidence="1 14">Cell outer membrane</location>
        <topology evidence="1 14">Multi-pass membrane protein</topology>
    </subcellularLocation>
</comment>
<keyword evidence="6 14" id="KW-0812">Transmembrane</keyword>
<comment type="similarity">
    <text evidence="2 14 15">Belongs to the TonB-dependent receptor family.</text>
</comment>
<organism evidence="18 19">
    <name type="scientific">Chitinophaga rupis</name>
    <dbReference type="NCBI Taxonomy" id="573321"/>
    <lineage>
        <taxon>Bacteria</taxon>
        <taxon>Pseudomonadati</taxon>
        <taxon>Bacteroidota</taxon>
        <taxon>Chitinophagia</taxon>
        <taxon>Chitinophagales</taxon>
        <taxon>Chitinophagaceae</taxon>
        <taxon>Chitinophaga</taxon>
    </lineage>
</organism>
<dbReference type="Pfam" id="PF07715">
    <property type="entry name" value="Plug"/>
    <property type="match status" value="1"/>
</dbReference>
<reference evidence="18 19" key="1">
    <citation type="submission" date="2016-10" db="EMBL/GenBank/DDBJ databases">
        <authorList>
            <person name="de Groot N.N."/>
        </authorList>
    </citation>
    <scope>NUCLEOTIDE SEQUENCE [LARGE SCALE GENOMIC DNA]</scope>
    <source>
        <strain evidence="18 19">DSM 21039</strain>
    </source>
</reference>
<dbReference type="PANTHER" id="PTHR32552">
    <property type="entry name" value="FERRICHROME IRON RECEPTOR-RELATED"/>
    <property type="match status" value="1"/>
</dbReference>
<dbReference type="InterPro" id="IPR008969">
    <property type="entry name" value="CarboxyPept-like_regulatory"/>
</dbReference>
<keyword evidence="5" id="KW-0410">Iron transport</keyword>
<dbReference type="InterPro" id="IPR012910">
    <property type="entry name" value="Plug_dom"/>
</dbReference>
<dbReference type="InterPro" id="IPR010105">
    <property type="entry name" value="TonB_sidphr_rcpt"/>
</dbReference>
<dbReference type="Gene3D" id="2.40.170.20">
    <property type="entry name" value="TonB-dependent receptor, beta-barrel domain"/>
    <property type="match status" value="2"/>
</dbReference>
<dbReference type="SUPFAM" id="SSF49464">
    <property type="entry name" value="Carboxypeptidase regulatory domain-like"/>
    <property type="match status" value="1"/>
</dbReference>
<dbReference type="SUPFAM" id="SSF56935">
    <property type="entry name" value="Porins"/>
    <property type="match status" value="1"/>
</dbReference>
<name>A0A1H8CT24_9BACT</name>
<evidence type="ECO:0000256" key="7">
    <source>
        <dbReference type="ARBA" id="ARBA00022729"/>
    </source>
</evidence>
<dbReference type="Gene3D" id="2.60.40.1120">
    <property type="entry name" value="Carboxypeptidase-like, regulatory domain"/>
    <property type="match status" value="1"/>
</dbReference>
<keyword evidence="7" id="KW-0732">Signal</keyword>
<keyword evidence="10 15" id="KW-0798">TonB box</keyword>
<keyword evidence="13 14" id="KW-0998">Cell outer membrane</keyword>
<keyword evidence="8" id="KW-0408">Iron</keyword>
<feature type="domain" description="TonB-dependent receptor-like beta-barrel" evidence="16">
    <location>
        <begin position="360"/>
        <end position="863"/>
    </location>
</feature>
<dbReference type="STRING" id="573321.SAMN04488505_107219"/>
<dbReference type="InterPro" id="IPR000531">
    <property type="entry name" value="Beta-barrel_TonB"/>
</dbReference>
<dbReference type="Pfam" id="PF00593">
    <property type="entry name" value="TonB_dep_Rec_b-barrel"/>
    <property type="match status" value="1"/>
</dbReference>
<keyword evidence="11 14" id="KW-0472">Membrane</keyword>
<evidence type="ECO:0000256" key="6">
    <source>
        <dbReference type="ARBA" id="ARBA00022692"/>
    </source>
</evidence>
<gene>
    <name evidence="18" type="ORF">SAMN04488505_107219</name>
</gene>
<dbReference type="GO" id="GO:0009279">
    <property type="term" value="C:cell outer membrane"/>
    <property type="evidence" value="ECO:0007669"/>
    <property type="project" value="UniProtKB-SubCell"/>
</dbReference>
<dbReference type="GO" id="GO:0038023">
    <property type="term" value="F:signaling receptor activity"/>
    <property type="evidence" value="ECO:0007669"/>
    <property type="project" value="InterPro"/>
</dbReference>
<dbReference type="Proteomes" id="UP000198984">
    <property type="component" value="Unassembled WGS sequence"/>
</dbReference>
<keyword evidence="9" id="KW-0406">Ion transport</keyword>
<evidence type="ECO:0000256" key="13">
    <source>
        <dbReference type="ARBA" id="ARBA00023237"/>
    </source>
</evidence>
<dbReference type="AlphaFoldDB" id="A0A1H8CT24"/>
<evidence type="ECO:0000256" key="9">
    <source>
        <dbReference type="ARBA" id="ARBA00023065"/>
    </source>
</evidence>
<evidence type="ECO:0000256" key="4">
    <source>
        <dbReference type="ARBA" id="ARBA00022452"/>
    </source>
</evidence>
<evidence type="ECO:0000256" key="5">
    <source>
        <dbReference type="ARBA" id="ARBA00022496"/>
    </source>
</evidence>
<dbReference type="GO" id="GO:0015891">
    <property type="term" value="P:siderophore transport"/>
    <property type="evidence" value="ECO:0007669"/>
    <property type="project" value="InterPro"/>
</dbReference>
<dbReference type="Pfam" id="PF13620">
    <property type="entry name" value="CarboxypepD_reg"/>
    <property type="match status" value="1"/>
</dbReference>
<dbReference type="InterPro" id="IPR037066">
    <property type="entry name" value="Plug_dom_sf"/>
</dbReference>